<feature type="signal peptide" evidence="2">
    <location>
        <begin position="1"/>
        <end position="20"/>
    </location>
</feature>
<accession>A0ABV6QZF7</accession>
<feature type="chain" id="PRO_5046515991" evidence="2">
    <location>
        <begin position="21"/>
        <end position="189"/>
    </location>
</feature>
<keyword evidence="4" id="KW-1185">Reference proteome</keyword>
<evidence type="ECO:0000313" key="4">
    <source>
        <dbReference type="Proteomes" id="UP001589906"/>
    </source>
</evidence>
<sequence length="189" mass="20130">MTLRRLAALSIVATAALTTAACSSGMRQSIGLTKVVPDEFVTVSTAPLTVPPEYGLRPPSPGEPRPQELAPESAARQILLGQRQAVTRTPGEQALVTAAGGDRADPLARYVIDDEFGDLAHKEENFASRLLFWRRDDPSTQTATVVNGPEGAVTIDASSEQARLQALTGGNRSITIQPRDDRGFKLPGL</sequence>
<gene>
    <name evidence="3" type="ORF">ACFFGE_01830</name>
</gene>
<dbReference type="Pfam" id="PF11233">
    <property type="entry name" value="DUF3035"/>
    <property type="match status" value="1"/>
</dbReference>
<dbReference type="RefSeq" id="WP_376833734.1">
    <property type="nucleotide sequence ID" value="NZ_JBHLSW010000003.1"/>
</dbReference>
<protein>
    <submittedName>
        <fullName evidence="3">DUF3035 domain-containing protein</fullName>
    </submittedName>
</protein>
<comment type="caution">
    <text evidence="3">The sequence shown here is derived from an EMBL/GenBank/DDBJ whole genome shotgun (WGS) entry which is preliminary data.</text>
</comment>
<evidence type="ECO:0000256" key="2">
    <source>
        <dbReference type="SAM" id="SignalP"/>
    </source>
</evidence>
<proteinExistence type="predicted"/>
<evidence type="ECO:0000256" key="1">
    <source>
        <dbReference type="SAM" id="MobiDB-lite"/>
    </source>
</evidence>
<dbReference type="EMBL" id="JBHLSW010000003">
    <property type="protein sequence ID" value="MFC0632621.1"/>
    <property type="molecule type" value="Genomic_DNA"/>
</dbReference>
<dbReference type="PROSITE" id="PS51257">
    <property type="entry name" value="PROKAR_LIPOPROTEIN"/>
    <property type="match status" value="1"/>
</dbReference>
<name>A0ABV6QZF7_9CAUL</name>
<organism evidence="3 4">
    <name type="scientific">Brevundimonas balnearis</name>
    <dbReference type="NCBI Taxonomy" id="1572858"/>
    <lineage>
        <taxon>Bacteria</taxon>
        <taxon>Pseudomonadati</taxon>
        <taxon>Pseudomonadota</taxon>
        <taxon>Alphaproteobacteria</taxon>
        <taxon>Caulobacterales</taxon>
        <taxon>Caulobacteraceae</taxon>
        <taxon>Brevundimonas</taxon>
    </lineage>
</organism>
<reference evidence="3 4" key="1">
    <citation type="submission" date="2024-09" db="EMBL/GenBank/DDBJ databases">
        <authorList>
            <person name="Sun Q."/>
            <person name="Mori K."/>
        </authorList>
    </citation>
    <scope>NUCLEOTIDE SEQUENCE [LARGE SCALE GENOMIC DNA]</scope>
    <source>
        <strain evidence="3 4">NCAIM B.02621</strain>
    </source>
</reference>
<evidence type="ECO:0000313" key="3">
    <source>
        <dbReference type="EMBL" id="MFC0632621.1"/>
    </source>
</evidence>
<keyword evidence="2" id="KW-0732">Signal</keyword>
<dbReference type="InterPro" id="IPR021395">
    <property type="entry name" value="DUF3035"/>
</dbReference>
<feature type="region of interest" description="Disordered" evidence="1">
    <location>
        <begin position="49"/>
        <end position="70"/>
    </location>
</feature>
<dbReference type="Proteomes" id="UP001589906">
    <property type="component" value="Unassembled WGS sequence"/>
</dbReference>